<gene>
    <name evidence="2" type="ORF">MCOO_37970</name>
</gene>
<dbReference type="RefSeq" id="WP_163779047.1">
    <property type="nucleotide sequence ID" value="NZ_AP022569.1"/>
</dbReference>
<accession>A0A7I7L2E6</accession>
<dbReference type="KEGG" id="mcoo:MCOO_37970"/>
<dbReference type="Proteomes" id="UP000465866">
    <property type="component" value="Chromosome"/>
</dbReference>
<dbReference type="AlphaFoldDB" id="A0A7I7L2E6"/>
<sequence length="413" mass="45731">MHPYQNAPDRSFWSRSVSSGFDIRQLMDHDGPLIRPGEPVASAGSCFASNLVPYLERAGFEYLRTERRNPAFSSVPPENLGYENFSAAYGNIYTPRQLLQLLRRCMGTFRPAEDRWHTDAGLVDPFRPGLRYHALTDREFDLLSAQHLRAVRRVFEEVKVFIFTLGLTEAWVSRLDGAVFPACPGTVAGTFDEALHAFVNFSVDDVTSDLDTFVTELHALNRGVRIVLTVSPVPLVATATGKHVLPSSTYSKAVLRASAEEIVRRHAFVSYFPSFEIVTGPQAPDAYLEADRRSVTQEAIEAVMTAFLAACEAGHVAARVNAPREEGDSARRLSRMLSQVECEEGMADVPTKPVGDVAEETIRSLYSALLARSPGERELEGWTDAARNMSVIDLVKVFVASDEFKGRMKDIPA</sequence>
<protein>
    <recommendedName>
        <fullName evidence="1">GSCFA domain-containing protein</fullName>
    </recommendedName>
</protein>
<feature type="domain" description="GSCFA" evidence="1">
    <location>
        <begin position="40"/>
        <end position="307"/>
    </location>
</feature>
<evidence type="ECO:0000313" key="2">
    <source>
        <dbReference type="EMBL" id="BBX47782.1"/>
    </source>
</evidence>
<keyword evidence="3" id="KW-1185">Reference proteome</keyword>
<proteinExistence type="predicted"/>
<dbReference type="Pfam" id="PF08885">
    <property type="entry name" value="GSCFA"/>
    <property type="match status" value="1"/>
</dbReference>
<organism evidence="2 3">
    <name type="scientific">Mycobacterium cookii</name>
    <dbReference type="NCBI Taxonomy" id="1775"/>
    <lineage>
        <taxon>Bacteria</taxon>
        <taxon>Bacillati</taxon>
        <taxon>Actinomycetota</taxon>
        <taxon>Actinomycetes</taxon>
        <taxon>Mycobacteriales</taxon>
        <taxon>Mycobacteriaceae</taxon>
        <taxon>Mycobacterium</taxon>
    </lineage>
</organism>
<name>A0A7I7L2E6_9MYCO</name>
<evidence type="ECO:0000313" key="3">
    <source>
        <dbReference type="Proteomes" id="UP000465866"/>
    </source>
</evidence>
<dbReference type="EMBL" id="AP022569">
    <property type="protein sequence ID" value="BBX47782.1"/>
    <property type="molecule type" value="Genomic_DNA"/>
</dbReference>
<evidence type="ECO:0000259" key="1">
    <source>
        <dbReference type="Pfam" id="PF08885"/>
    </source>
</evidence>
<dbReference type="InterPro" id="IPR014982">
    <property type="entry name" value="GSCFA"/>
</dbReference>
<reference evidence="2 3" key="1">
    <citation type="journal article" date="2019" name="Emerg. Microbes Infect.">
        <title>Comprehensive subspecies identification of 175 nontuberculous mycobacteria species based on 7547 genomic profiles.</title>
        <authorList>
            <person name="Matsumoto Y."/>
            <person name="Kinjo T."/>
            <person name="Motooka D."/>
            <person name="Nabeya D."/>
            <person name="Jung N."/>
            <person name="Uechi K."/>
            <person name="Horii T."/>
            <person name="Iida T."/>
            <person name="Fujita J."/>
            <person name="Nakamura S."/>
        </authorList>
    </citation>
    <scope>NUCLEOTIDE SEQUENCE [LARGE SCALE GENOMIC DNA]</scope>
    <source>
        <strain evidence="2 3">JCM 12404</strain>
    </source>
</reference>